<evidence type="ECO:0000256" key="6">
    <source>
        <dbReference type="SAM" id="Phobius"/>
    </source>
</evidence>
<dbReference type="RefSeq" id="WP_137611685.1">
    <property type="nucleotide sequence ID" value="NZ_BJDF01000012.1"/>
</dbReference>
<dbReference type="PANTHER" id="PTHR33885:SF3">
    <property type="entry name" value="PHAGE SHOCK PROTEIN C"/>
    <property type="match status" value="1"/>
</dbReference>
<gene>
    <name evidence="8" type="ORF">ACFQAV_07030</name>
</gene>
<accession>A0ABW1RP94</accession>
<name>A0ABW1RP94_9LACO</name>
<comment type="caution">
    <text evidence="8">The sequence shown here is derived from an EMBL/GenBank/DDBJ whole genome shotgun (WGS) entry which is preliminary data.</text>
</comment>
<feature type="transmembrane region" description="Helical" evidence="6">
    <location>
        <begin position="31"/>
        <end position="58"/>
    </location>
</feature>
<evidence type="ECO:0000256" key="3">
    <source>
        <dbReference type="ARBA" id="ARBA00022692"/>
    </source>
</evidence>
<evidence type="ECO:0000313" key="8">
    <source>
        <dbReference type="EMBL" id="MFC6176588.1"/>
    </source>
</evidence>
<evidence type="ECO:0000256" key="5">
    <source>
        <dbReference type="ARBA" id="ARBA00023136"/>
    </source>
</evidence>
<feature type="domain" description="Phage shock protein PspC N-terminal" evidence="7">
    <location>
        <begin position="4"/>
        <end position="61"/>
    </location>
</feature>
<dbReference type="EMBL" id="JBHSSF010000018">
    <property type="protein sequence ID" value="MFC6176588.1"/>
    <property type="molecule type" value="Genomic_DNA"/>
</dbReference>
<dbReference type="Pfam" id="PF04024">
    <property type="entry name" value="PspC"/>
    <property type="match status" value="1"/>
</dbReference>
<evidence type="ECO:0000313" key="9">
    <source>
        <dbReference type="Proteomes" id="UP001596288"/>
    </source>
</evidence>
<keyword evidence="5 6" id="KW-0472">Membrane</keyword>
<evidence type="ECO:0000256" key="2">
    <source>
        <dbReference type="ARBA" id="ARBA00022475"/>
    </source>
</evidence>
<evidence type="ECO:0000259" key="7">
    <source>
        <dbReference type="Pfam" id="PF04024"/>
    </source>
</evidence>
<dbReference type="PANTHER" id="PTHR33885">
    <property type="entry name" value="PHAGE SHOCK PROTEIN C"/>
    <property type="match status" value="1"/>
</dbReference>
<reference evidence="9" key="1">
    <citation type="journal article" date="2019" name="Int. J. Syst. Evol. Microbiol.">
        <title>The Global Catalogue of Microorganisms (GCM) 10K type strain sequencing project: providing services to taxonomists for standard genome sequencing and annotation.</title>
        <authorList>
            <consortium name="The Broad Institute Genomics Platform"/>
            <consortium name="The Broad Institute Genome Sequencing Center for Infectious Disease"/>
            <person name="Wu L."/>
            <person name="Ma J."/>
        </authorList>
    </citation>
    <scope>NUCLEOTIDE SEQUENCE [LARGE SCALE GENOMIC DNA]</scope>
    <source>
        <strain evidence="9">CCM 8927</strain>
    </source>
</reference>
<protein>
    <submittedName>
        <fullName evidence="8">PspC domain-containing protein</fullName>
    </submittedName>
</protein>
<dbReference type="Proteomes" id="UP001596288">
    <property type="component" value="Unassembled WGS sequence"/>
</dbReference>
<evidence type="ECO:0000256" key="4">
    <source>
        <dbReference type="ARBA" id="ARBA00022989"/>
    </source>
</evidence>
<comment type="subcellular location">
    <subcellularLocation>
        <location evidence="1">Cell membrane</location>
        <topology evidence="1">Single-pass membrane protein</topology>
    </subcellularLocation>
</comment>
<proteinExistence type="predicted"/>
<keyword evidence="9" id="KW-1185">Reference proteome</keyword>
<dbReference type="InterPro" id="IPR052027">
    <property type="entry name" value="PspC"/>
</dbReference>
<keyword evidence="2" id="KW-1003">Cell membrane</keyword>
<sequence>MKNRITRSSTDRMVAGVCGGLGEYFGVDSTWIRLAFVFLLPFTYFLPALVYVVCVFSFPEKRNIQKTSSYRGRRRLKAKSSKKYY</sequence>
<keyword evidence="4 6" id="KW-1133">Transmembrane helix</keyword>
<dbReference type="InterPro" id="IPR007168">
    <property type="entry name" value="Phageshock_PspC_N"/>
</dbReference>
<evidence type="ECO:0000256" key="1">
    <source>
        <dbReference type="ARBA" id="ARBA00004162"/>
    </source>
</evidence>
<keyword evidence="3 6" id="KW-0812">Transmembrane</keyword>
<organism evidence="8 9">
    <name type="scientific">Companilactobacillus huachuanensis</name>
    <dbReference type="NCBI Taxonomy" id="2559914"/>
    <lineage>
        <taxon>Bacteria</taxon>
        <taxon>Bacillati</taxon>
        <taxon>Bacillota</taxon>
        <taxon>Bacilli</taxon>
        <taxon>Lactobacillales</taxon>
        <taxon>Lactobacillaceae</taxon>
        <taxon>Companilactobacillus</taxon>
    </lineage>
</organism>